<dbReference type="EMBL" id="JACEMZ010000080">
    <property type="protein sequence ID" value="MBA4453142.1"/>
    <property type="molecule type" value="Genomic_DNA"/>
</dbReference>
<name>A0AC60W0S1_9ARCH</name>
<dbReference type="Proteomes" id="UP000559653">
    <property type="component" value="Unassembled WGS sequence"/>
</dbReference>
<reference evidence="1 2" key="1">
    <citation type="journal article" date="2020" name="Appl. Environ. Microbiol.">
        <title>Genomic Characteristics of a Novel Species of Ammonia-Oxidizing Archaea from the Jiulong River Estuary.</title>
        <authorList>
            <person name="Zou D."/>
            <person name="Wan R."/>
            <person name="Han L."/>
            <person name="Xu M.N."/>
            <person name="Liu Y."/>
            <person name="Liu H."/>
            <person name="Kao S.J."/>
            <person name="Li M."/>
        </authorList>
    </citation>
    <scope>NUCLEOTIDE SEQUENCE [LARGE SCALE GENOMIC DNA]</scope>
    <source>
        <strain evidence="1">W1bin1</strain>
    </source>
</reference>
<gene>
    <name evidence="1" type="ORF">H2B03_08290</name>
</gene>
<protein>
    <submittedName>
        <fullName evidence="1">HAD family phosphatase</fullName>
    </submittedName>
</protein>
<organism evidence="1 2">
    <name type="scientific">Candidatus Nitrosomaritimum aestuariumsis</name>
    <dbReference type="NCBI Taxonomy" id="3342354"/>
    <lineage>
        <taxon>Archaea</taxon>
        <taxon>Nitrososphaerota</taxon>
        <taxon>Nitrososphaeria</taxon>
        <taxon>Nitrosopumilales</taxon>
        <taxon>Nitrosopumilaceae</taxon>
        <taxon>Candidatus Nitrosomaritimum</taxon>
    </lineage>
</organism>
<proteinExistence type="predicted"/>
<evidence type="ECO:0000313" key="1">
    <source>
        <dbReference type="EMBL" id="MBA4453142.1"/>
    </source>
</evidence>
<sequence>MRKVVLFDMGGVLLQWKDEWLFEEITKQSRTPFDKIKDHFNANISDLFVGRITEKQFWQKIPGLKKINPKIISQTFQGRSKIDEKIFNLACSLKRQGYDIGILSNITPETRQILSKNWISEFDHIFFSDLIRLAKPDSKIFSYVTERLSDYEIIFIDDKKENVDAAKKHGIHSILFREHHSLMQQIMEKTSLAL</sequence>
<evidence type="ECO:0000313" key="2">
    <source>
        <dbReference type="Proteomes" id="UP000559653"/>
    </source>
</evidence>
<comment type="caution">
    <text evidence="1">The sequence shown here is derived from an EMBL/GenBank/DDBJ whole genome shotgun (WGS) entry which is preliminary data.</text>
</comment>
<accession>A0AC60W0S1</accession>